<dbReference type="InterPro" id="IPR001680">
    <property type="entry name" value="WD40_rpt"/>
</dbReference>
<dbReference type="InterPro" id="IPR015943">
    <property type="entry name" value="WD40/YVTN_repeat-like_dom_sf"/>
</dbReference>
<dbReference type="SMART" id="SM00320">
    <property type="entry name" value="WD40"/>
    <property type="match status" value="5"/>
</dbReference>
<proteinExistence type="predicted"/>
<dbReference type="PROSITE" id="PS50082">
    <property type="entry name" value="WD_REPEATS_2"/>
    <property type="match status" value="2"/>
</dbReference>
<feature type="compositionally biased region" description="Acidic residues" evidence="4">
    <location>
        <begin position="407"/>
        <end position="420"/>
    </location>
</feature>
<feature type="repeat" description="WD" evidence="3">
    <location>
        <begin position="75"/>
        <end position="124"/>
    </location>
</feature>
<evidence type="ECO:0000256" key="1">
    <source>
        <dbReference type="ARBA" id="ARBA00022574"/>
    </source>
</evidence>
<evidence type="ECO:0000313" key="5">
    <source>
        <dbReference type="EMBL" id="KAK7049234.1"/>
    </source>
</evidence>
<keyword evidence="1 3" id="KW-0853">WD repeat</keyword>
<dbReference type="PRINTS" id="PR00320">
    <property type="entry name" value="GPROTEINBRPT"/>
</dbReference>
<dbReference type="Pfam" id="PF00400">
    <property type="entry name" value="WD40"/>
    <property type="match status" value="2"/>
</dbReference>
<dbReference type="InterPro" id="IPR020472">
    <property type="entry name" value="WD40_PAC1"/>
</dbReference>
<dbReference type="EMBL" id="JAYKXP010000017">
    <property type="protein sequence ID" value="KAK7049234.1"/>
    <property type="molecule type" value="Genomic_DNA"/>
</dbReference>
<evidence type="ECO:0008006" key="7">
    <source>
        <dbReference type="Google" id="ProtNLM"/>
    </source>
</evidence>
<protein>
    <recommendedName>
        <fullName evidence="7">WD40 repeat-like protein</fullName>
    </recommendedName>
</protein>
<name>A0AAW0DCT4_9AGAR</name>
<dbReference type="Gene3D" id="2.130.10.10">
    <property type="entry name" value="YVTN repeat-like/Quinoprotein amine dehydrogenase"/>
    <property type="match status" value="2"/>
</dbReference>
<organism evidence="5 6">
    <name type="scientific">Paramarasmius palmivorus</name>
    <dbReference type="NCBI Taxonomy" id="297713"/>
    <lineage>
        <taxon>Eukaryota</taxon>
        <taxon>Fungi</taxon>
        <taxon>Dikarya</taxon>
        <taxon>Basidiomycota</taxon>
        <taxon>Agaricomycotina</taxon>
        <taxon>Agaricomycetes</taxon>
        <taxon>Agaricomycetidae</taxon>
        <taxon>Agaricales</taxon>
        <taxon>Marasmiineae</taxon>
        <taxon>Marasmiaceae</taxon>
        <taxon>Paramarasmius</taxon>
    </lineage>
</organism>
<dbReference type="InterPro" id="IPR019775">
    <property type="entry name" value="WD40_repeat_CS"/>
</dbReference>
<dbReference type="SUPFAM" id="SSF50978">
    <property type="entry name" value="WD40 repeat-like"/>
    <property type="match status" value="1"/>
</dbReference>
<evidence type="ECO:0000313" key="6">
    <source>
        <dbReference type="Proteomes" id="UP001383192"/>
    </source>
</evidence>
<evidence type="ECO:0000256" key="2">
    <source>
        <dbReference type="ARBA" id="ARBA00022737"/>
    </source>
</evidence>
<feature type="repeat" description="WD" evidence="3">
    <location>
        <begin position="125"/>
        <end position="156"/>
    </location>
</feature>
<dbReference type="PROSITE" id="PS00678">
    <property type="entry name" value="WD_REPEATS_1"/>
    <property type="match status" value="1"/>
</dbReference>
<comment type="caution">
    <text evidence="5">The sequence shown here is derived from an EMBL/GenBank/DDBJ whole genome shotgun (WGS) entry which is preliminary data.</text>
</comment>
<dbReference type="Proteomes" id="UP001383192">
    <property type="component" value="Unassembled WGS sequence"/>
</dbReference>
<accession>A0AAW0DCT4</accession>
<dbReference type="GO" id="GO:0005634">
    <property type="term" value="C:nucleus"/>
    <property type="evidence" value="ECO:0007669"/>
    <property type="project" value="TreeGrafter"/>
</dbReference>
<sequence length="420" mass="46394">MANADTSNFLVSESELIISESRKQKAEQLKSRGDPLQLAGKALAIEVVGNAVWVADNTTVVRKIDLESGNTLQIYRGHRGPVSALALFKTTPNDGSEPRHILITGSWDKTIKLWDADTKEIISSTEAHSDFVKSLLIFPSLNLLVSGSSDKIVRFWYHLFLYDSCVYQALNHARSSRDLSSALDGEPLRSAGSITAHTRPVECLDGQDLANGGAELCTGDTMGLIKLWTLTKDAGSPPRWTGTLKSEFNYHRTKISDLHYGNGQLWSASTDETVQIRTLSPALDHQKPPPPITHPVGVRCILPLSLTALAESYLLTGAGDVLRVYDMSSLIEPELLNEFDAHWHDITAIRLWVRKGEKDGKTTIEPWIITTSLDATIRKWRLQDLLTQRMTKPTPPPATKGGFAMTAEEEEELAELLDSD</sequence>
<feature type="region of interest" description="Disordered" evidence="4">
    <location>
        <begin position="390"/>
        <end position="420"/>
    </location>
</feature>
<dbReference type="PANTHER" id="PTHR22847:SF730">
    <property type="entry name" value="FUNGAL PROTEIN"/>
    <property type="match status" value="1"/>
</dbReference>
<keyword evidence="6" id="KW-1185">Reference proteome</keyword>
<keyword evidence="2" id="KW-0677">Repeat</keyword>
<evidence type="ECO:0000256" key="4">
    <source>
        <dbReference type="SAM" id="MobiDB-lite"/>
    </source>
</evidence>
<dbReference type="InterPro" id="IPR036322">
    <property type="entry name" value="WD40_repeat_dom_sf"/>
</dbReference>
<dbReference type="PROSITE" id="PS50294">
    <property type="entry name" value="WD_REPEATS_REGION"/>
    <property type="match status" value="1"/>
</dbReference>
<gene>
    <name evidence="5" type="ORF">VNI00_005835</name>
</gene>
<dbReference type="AlphaFoldDB" id="A0AAW0DCT4"/>
<dbReference type="PANTHER" id="PTHR22847">
    <property type="entry name" value="WD40 REPEAT PROTEIN"/>
    <property type="match status" value="1"/>
</dbReference>
<reference evidence="5 6" key="1">
    <citation type="submission" date="2024-01" db="EMBL/GenBank/DDBJ databases">
        <title>A draft genome for a cacao thread blight-causing isolate of Paramarasmius palmivorus.</title>
        <authorList>
            <person name="Baruah I.K."/>
            <person name="Bukari Y."/>
            <person name="Amoako-Attah I."/>
            <person name="Meinhardt L.W."/>
            <person name="Bailey B.A."/>
            <person name="Cohen S.P."/>
        </authorList>
    </citation>
    <scope>NUCLEOTIDE SEQUENCE [LARGE SCALE GENOMIC DNA]</scope>
    <source>
        <strain evidence="5 6">GH-12</strain>
    </source>
</reference>
<evidence type="ECO:0000256" key="3">
    <source>
        <dbReference type="PROSITE-ProRule" id="PRU00221"/>
    </source>
</evidence>